<reference evidence="2 3" key="1">
    <citation type="submission" date="2020-06" db="EMBL/GenBank/DDBJ databases">
        <authorList>
            <person name="Li R."/>
            <person name="Bekaert M."/>
        </authorList>
    </citation>
    <scope>NUCLEOTIDE SEQUENCE [LARGE SCALE GENOMIC DNA]</scope>
    <source>
        <strain evidence="3">wild</strain>
    </source>
</reference>
<name>A0A6J8DR57_MYTCO</name>
<feature type="region of interest" description="Disordered" evidence="1">
    <location>
        <begin position="363"/>
        <end position="384"/>
    </location>
</feature>
<protein>
    <submittedName>
        <fullName evidence="2">Uncharacterized protein</fullName>
    </submittedName>
</protein>
<evidence type="ECO:0000256" key="1">
    <source>
        <dbReference type="SAM" id="MobiDB-lite"/>
    </source>
</evidence>
<dbReference type="EMBL" id="CACVKT020007742">
    <property type="protein sequence ID" value="CAC5410217.1"/>
    <property type="molecule type" value="Genomic_DNA"/>
</dbReference>
<evidence type="ECO:0000313" key="3">
    <source>
        <dbReference type="Proteomes" id="UP000507470"/>
    </source>
</evidence>
<keyword evidence="3" id="KW-1185">Reference proteome</keyword>
<gene>
    <name evidence="2" type="ORF">MCOR_43420</name>
</gene>
<dbReference type="Proteomes" id="UP000507470">
    <property type="component" value="Unassembled WGS sequence"/>
</dbReference>
<evidence type="ECO:0000313" key="2">
    <source>
        <dbReference type="EMBL" id="CAC5410217.1"/>
    </source>
</evidence>
<dbReference type="AlphaFoldDB" id="A0A6J8DR57"/>
<proteinExistence type="predicted"/>
<organism evidence="2 3">
    <name type="scientific">Mytilus coruscus</name>
    <name type="common">Sea mussel</name>
    <dbReference type="NCBI Taxonomy" id="42192"/>
    <lineage>
        <taxon>Eukaryota</taxon>
        <taxon>Metazoa</taxon>
        <taxon>Spiralia</taxon>
        <taxon>Lophotrochozoa</taxon>
        <taxon>Mollusca</taxon>
        <taxon>Bivalvia</taxon>
        <taxon>Autobranchia</taxon>
        <taxon>Pteriomorphia</taxon>
        <taxon>Mytilida</taxon>
        <taxon>Mytiloidea</taxon>
        <taxon>Mytilidae</taxon>
        <taxon>Mytilinae</taxon>
        <taxon>Mytilus</taxon>
    </lineage>
</organism>
<accession>A0A6J8DR57</accession>
<sequence>MNAFITGLTDYGYTSYALVTRDEQNRDTPISFCIFSDDTSEVVNTFFEALKLSAEQKWIHISSQVNKWISFPKIISKISERQKVHESRQTLKLPKSSSRIVSKDKLTASNGVCVCESVTHVSNANNAPSTFTNSTAHITVTKSHAQSISLSESSPAYEPISTNETPPSEECTCDSAAHSCRAFTLPSPYSSFPSFFYPLYGHNKNAYPVFRDFGMNPNMSPAQQNNQCMSSEPPPSIPDNFTTLLKLKKKPRTEENDINNHFSNIEDRSNDCQVVDWNGDVFVSLKKSGNYIFCKRQIGQMTGHQFISNENKDSFVLNRKDIQGDQRGYIISCVKCYVNDNRICLFKPSSTFKDSILDYMKDGGSTKNDNNDDEADDTSNKINC</sequence>